<gene>
    <name evidence="2" type="ORF">A3C86_00925</name>
</gene>
<evidence type="ECO:0000313" key="2">
    <source>
        <dbReference type="EMBL" id="OGG60101.1"/>
    </source>
</evidence>
<dbReference type="Pfam" id="PF21722">
    <property type="entry name" value="Gly_rich_2"/>
    <property type="match status" value="1"/>
</dbReference>
<dbReference type="InterPro" id="IPR049304">
    <property type="entry name" value="Gly_rich_dom"/>
</dbReference>
<dbReference type="EMBL" id="MFLD01000020">
    <property type="protein sequence ID" value="OGG60101.1"/>
    <property type="molecule type" value="Genomic_DNA"/>
</dbReference>
<protein>
    <recommendedName>
        <fullName evidence="1">Glycine-rich domain-containing protein</fullName>
    </recommendedName>
</protein>
<dbReference type="Proteomes" id="UP000178042">
    <property type="component" value="Unassembled WGS sequence"/>
</dbReference>
<proteinExistence type="predicted"/>
<evidence type="ECO:0000313" key="3">
    <source>
        <dbReference type="Proteomes" id="UP000178042"/>
    </source>
</evidence>
<dbReference type="AlphaFoldDB" id="A0A1F6DFD4"/>
<sequence>MKIVSNYTRILLIAIALSIGVTYVYAWTGPTATAPGGNTPAPINVGTAAQTKSGKLTVAGFSANTVTVGTTSNAASVTSPKFCLGTSCITEWPTAPACVPVGSYKWDVPGTYSWTAPAGVSSVKVTVVGGGAAGGPGQFCNDCHAMPGGGAGGAYVEKPLSVDSGTTYTIVVGRGGRGIGWQWCSFTQGESGGNSSFDTLVATGGQAPTGGTPGGGNGCGFQIYSTGPTCGGTNGTAYGAGGQGGGCYTSGGNGTDGAVIVSFGL</sequence>
<feature type="domain" description="Glycine-rich" evidence="1">
    <location>
        <begin position="109"/>
        <end position="255"/>
    </location>
</feature>
<name>A0A1F6DFD4_9BACT</name>
<comment type="caution">
    <text evidence="2">The sequence shown here is derived from an EMBL/GenBank/DDBJ whole genome shotgun (WGS) entry which is preliminary data.</text>
</comment>
<organism evidence="2 3">
    <name type="scientific">Candidatus Kaiserbacteria bacterium RIFCSPHIGHO2_02_FULL_49_16</name>
    <dbReference type="NCBI Taxonomy" id="1798490"/>
    <lineage>
        <taxon>Bacteria</taxon>
        <taxon>Candidatus Kaiseribacteriota</taxon>
    </lineage>
</organism>
<reference evidence="2 3" key="1">
    <citation type="journal article" date="2016" name="Nat. Commun.">
        <title>Thousands of microbial genomes shed light on interconnected biogeochemical processes in an aquifer system.</title>
        <authorList>
            <person name="Anantharaman K."/>
            <person name="Brown C.T."/>
            <person name="Hug L.A."/>
            <person name="Sharon I."/>
            <person name="Castelle C.J."/>
            <person name="Probst A.J."/>
            <person name="Thomas B.C."/>
            <person name="Singh A."/>
            <person name="Wilkins M.J."/>
            <person name="Karaoz U."/>
            <person name="Brodie E.L."/>
            <person name="Williams K.H."/>
            <person name="Hubbard S.S."/>
            <person name="Banfield J.F."/>
        </authorList>
    </citation>
    <scope>NUCLEOTIDE SEQUENCE [LARGE SCALE GENOMIC DNA]</scope>
</reference>
<evidence type="ECO:0000259" key="1">
    <source>
        <dbReference type="Pfam" id="PF21722"/>
    </source>
</evidence>
<accession>A0A1F6DFD4</accession>